<dbReference type="OrthoDB" id="9808930at2"/>
<proteinExistence type="predicted"/>
<keyword evidence="3" id="KW-1133">Transmembrane helix</keyword>
<reference evidence="5 6" key="1">
    <citation type="submission" date="2016-10" db="EMBL/GenBank/DDBJ databases">
        <authorList>
            <person name="de Groot N.N."/>
        </authorList>
    </citation>
    <scope>NUCLEOTIDE SEQUENCE [LARGE SCALE GENOMIC DNA]</scope>
    <source>
        <strain evidence="5 6">JCM 18415</strain>
    </source>
</reference>
<organism evidence="5 6">
    <name type="scientific">Halopseudomonas formosensis</name>
    <dbReference type="NCBI Taxonomy" id="1002526"/>
    <lineage>
        <taxon>Bacteria</taxon>
        <taxon>Pseudomonadati</taxon>
        <taxon>Pseudomonadota</taxon>
        <taxon>Gammaproteobacteria</taxon>
        <taxon>Pseudomonadales</taxon>
        <taxon>Pseudomonadaceae</taxon>
        <taxon>Halopseudomonas</taxon>
    </lineage>
</organism>
<evidence type="ECO:0000256" key="4">
    <source>
        <dbReference type="ARBA" id="ARBA00023136"/>
    </source>
</evidence>
<keyword evidence="2" id="KW-0812">Transmembrane</keyword>
<accession>A0A1I6C346</accession>
<dbReference type="STRING" id="1002526.SAMN05216578_11182"/>
<dbReference type="AlphaFoldDB" id="A0A1I6C346"/>
<keyword evidence="4" id="KW-0472">Membrane</keyword>
<evidence type="ECO:0000256" key="2">
    <source>
        <dbReference type="ARBA" id="ARBA00022692"/>
    </source>
</evidence>
<dbReference type="Pfam" id="PF09685">
    <property type="entry name" value="MamF_MmsF"/>
    <property type="match status" value="1"/>
</dbReference>
<evidence type="ECO:0000256" key="3">
    <source>
        <dbReference type="ARBA" id="ARBA00022989"/>
    </source>
</evidence>
<evidence type="ECO:0000313" key="6">
    <source>
        <dbReference type="Proteomes" id="UP000242815"/>
    </source>
</evidence>
<evidence type="ECO:0000313" key="5">
    <source>
        <dbReference type="EMBL" id="SFQ87606.1"/>
    </source>
</evidence>
<sequence>MVDINPPETGLQEPDSQARMWAMIAHLAGFLGYFLPVIGSLIGPLIVWQLKKDTHPYVDEQGKEALNFQITVLIAALVCVLLMLIAVGFLLIWVVAVGAIVLMIIAAIKANEGAPYRYPFCLRLIK</sequence>
<comment type="subcellular location">
    <subcellularLocation>
        <location evidence="1">Membrane</location>
        <topology evidence="1">Multi-pass membrane protein</topology>
    </subcellularLocation>
</comment>
<gene>
    <name evidence="5" type="ORF">SAMN05216578_11182</name>
</gene>
<name>A0A1I6C346_9GAMM</name>
<evidence type="ECO:0000256" key="1">
    <source>
        <dbReference type="ARBA" id="ARBA00004141"/>
    </source>
</evidence>
<protein>
    <submittedName>
        <fullName evidence="5">Uncharacterized protein</fullName>
    </submittedName>
</protein>
<dbReference type="Proteomes" id="UP000242815">
    <property type="component" value="Unassembled WGS sequence"/>
</dbReference>
<dbReference type="InterPro" id="IPR019109">
    <property type="entry name" value="MamF_MmsF"/>
</dbReference>
<dbReference type="EMBL" id="FOYD01000011">
    <property type="protein sequence ID" value="SFQ87606.1"/>
    <property type="molecule type" value="Genomic_DNA"/>
</dbReference>